<dbReference type="PRINTS" id="PR00723">
    <property type="entry name" value="SUBTILISIN"/>
</dbReference>
<evidence type="ECO:0000259" key="16">
    <source>
        <dbReference type="Pfam" id="PF17766"/>
    </source>
</evidence>
<dbReference type="InterPro" id="IPR003137">
    <property type="entry name" value="PA_domain"/>
</dbReference>
<evidence type="ECO:0000256" key="2">
    <source>
        <dbReference type="ARBA" id="ARBA00004271"/>
    </source>
</evidence>
<dbReference type="InterPro" id="IPR010259">
    <property type="entry name" value="S8pro/Inhibitor_I9"/>
</dbReference>
<dbReference type="Pfam" id="PF17766">
    <property type="entry name" value="fn3_6"/>
    <property type="match status" value="2"/>
</dbReference>
<evidence type="ECO:0000313" key="18">
    <source>
        <dbReference type="Proteomes" id="UP000027138"/>
    </source>
</evidence>
<name>A0A067K8J5_JATCU</name>
<dbReference type="PROSITE" id="PS51892">
    <property type="entry name" value="SUBTILASE"/>
    <property type="match status" value="1"/>
</dbReference>
<sequence>MNHNSKPDTYTTHHQWYQSLTSTSDSILYTYTTAFQGFAAYLDPEEAESLKKLDNVLNVFEDGVYSLQTTHTPQFLGLNSNFGLIDDGRRTFQEIERASQDIIIGVLDSGIWPESKSFDDTGLPEIPKHWKGKCKTTRDFNSKLCNKKIIGAYYYSEGSKKSSHKFKDIESPRDYKGHGTHTASTAAGSPVVNASMFGYAKGTARGIAANARISSYKVCWSTGCSGADILAGIDRAITDGVDVLSLSINIQSLNTTLYYLHPIAFATFTATRLGIFVSCAAGNAGPAKASVSNTAPWVLTVGAGSIDRNFPAYAFLGNKQLFTGVSLYTGKRMGNKPMGLVYQNGKNSSSNFCLRNTLNPELVRGKVVICDIGIVLEAEKGLAVREAGGVGMIMVEVAVKVLESENEFVPTVVVGKKAGALIKKYVKTNSNPTVVLGFRGTVVNPATPSPMVGSFSSRGPNPVTPQILKPDIIAPGVNILAAWPKTASPSSLKEDNRISEYVIESGTSMACPHATGVAALLKAAHPKWSASAIKSALMTTAYTIDNTNSVIRDSATGSSSNPWAYGSGHIDSRKAFSPGLIYDISKKEYTKFLCSLDYPLEFIRTITLNPKVSCSSRFDDLGELNYPSFSVLFGNKTMVQYSRKLTNAGAANSAYEVIVAAPPAVTVTVKPRNLVFKNVGEKHKKIRGAEQGLAVRKAGGIGMILVKADVKVLQVDNDFVPTVVVGKKAGKLIKKYVKTNSNPTGVLGFRGTVINARPSPMVASFSSRGPNFVTPQILKPDIIAPGVNILAAWSGAASPTHLKEDNRISEFSSDSAHPKWSVSAIQSAIMTTAYTIDDTNPWAYGSGHIDPRKAFSPGLIYDISKEEYIKFLCSLNFPLEIVREITENPFLTCSKRFDDLGELNYPSFSVLFGNKTTVQYTRTLTNVGTAKSTYEVKVTAPPALTVTVKPRKLVFKNVGEKHSYRVTFAAIKNRKPVGGVAFGSITWIDAQHKVSSPVAFTWT</sequence>
<dbReference type="InterPro" id="IPR000209">
    <property type="entry name" value="Peptidase_S8/S53_dom"/>
</dbReference>
<dbReference type="CDD" id="cd04852">
    <property type="entry name" value="Peptidases_S8_3"/>
    <property type="match status" value="1"/>
</dbReference>
<dbReference type="GO" id="GO:0009610">
    <property type="term" value="P:response to symbiotic fungus"/>
    <property type="evidence" value="ECO:0007669"/>
    <property type="project" value="UniProtKB-ARBA"/>
</dbReference>
<feature type="active site" description="Charge relay system" evidence="10 11">
    <location>
        <position position="178"/>
    </location>
</feature>
<dbReference type="FunFam" id="3.50.30.30:FF:000005">
    <property type="entry name" value="subtilisin-like protease SBT1.5"/>
    <property type="match status" value="1"/>
</dbReference>
<keyword evidence="7" id="KW-0732">Signal</keyword>
<comment type="subcellular location">
    <subcellularLocation>
        <location evidence="2">Secreted</location>
        <location evidence="2">Extracellular space</location>
        <location evidence="2">Apoplast</location>
    </subcellularLocation>
</comment>
<evidence type="ECO:0000256" key="4">
    <source>
        <dbReference type="ARBA" id="ARBA00022523"/>
    </source>
</evidence>
<feature type="domain" description="Subtilisin-like protease fibronectin type-III" evidence="16">
    <location>
        <begin position="902"/>
        <end position="999"/>
    </location>
</feature>
<evidence type="ECO:0000256" key="10">
    <source>
        <dbReference type="PIRSR" id="PIRSR615500-1"/>
    </source>
</evidence>
<dbReference type="InterPro" id="IPR034197">
    <property type="entry name" value="Peptidases_S8_3"/>
</dbReference>
<dbReference type="InterPro" id="IPR037045">
    <property type="entry name" value="S8pro/Inhibitor_I9_sf"/>
</dbReference>
<dbReference type="Proteomes" id="UP000027138">
    <property type="component" value="Unassembled WGS sequence"/>
</dbReference>
<keyword evidence="18" id="KW-1185">Reference proteome</keyword>
<evidence type="ECO:0000256" key="11">
    <source>
        <dbReference type="PROSITE-ProRule" id="PRU01240"/>
    </source>
</evidence>
<evidence type="ECO:0000256" key="3">
    <source>
        <dbReference type="ARBA" id="ARBA00011073"/>
    </source>
</evidence>
<evidence type="ECO:0000256" key="12">
    <source>
        <dbReference type="SAM" id="MobiDB-lite"/>
    </source>
</evidence>
<evidence type="ECO:0000259" key="15">
    <source>
        <dbReference type="Pfam" id="PF05922"/>
    </source>
</evidence>
<dbReference type="GO" id="GO:0004252">
    <property type="term" value="F:serine-type endopeptidase activity"/>
    <property type="evidence" value="ECO:0007669"/>
    <property type="project" value="UniProtKB-UniRule"/>
</dbReference>
<evidence type="ECO:0000259" key="13">
    <source>
        <dbReference type="Pfam" id="PF00082"/>
    </source>
</evidence>
<dbReference type="InterPro" id="IPR023828">
    <property type="entry name" value="Peptidase_S8_Ser-AS"/>
</dbReference>
<keyword evidence="6 11" id="KW-0645">Protease</keyword>
<accession>A0A067K8J5</accession>
<keyword evidence="5" id="KW-0964">Secreted</keyword>
<feature type="domain" description="Subtilisin-like protease fibronectin type-III" evidence="16">
    <location>
        <begin position="623"/>
        <end position="683"/>
    </location>
</feature>
<evidence type="ECO:0000256" key="1">
    <source>
        <dbReference type="ARBA" id="ARBA00002076"/>
    </source>
</evidence>
<dbReference type="FunFam" id="3.40.50.200:FF:000006">
    <property type="entry name" value="Subtilisin-like protease SBT1.5"/>
    <property type="match status" value="1"/>
</dbReference>
<dbReference type="MEROPS" id="S08.A46"/>
<dbReference type="PANTHER" id="PTHR10795">
    <property type="entry name" value="PROPROTEIN CONVERTASE SUBTILISIN/KEXIN"/>
    <property type="match status" value="1"/>
</dbReference>
<comment type="function">
    <text evidence="1">Required for arbuscular mycorrhiza (AM) development during AM symbiosis with AM fungi (e.g. Glomeromycota intraradices).</text>
</comment>
<dbReference type="Gene3D" id="3.40.50.200">
    <property type="entry name" value="Peptidase S8/S53 domain"/>
    <property type="match status" value="2"/>
</dbReference>
<feature type="domain" description="Peptidase S8/S53" evidence="13">
    <location>
        <begin position="100"/>
        <end position="549"/>
    </location>
</feature>
<dbReference type="OrthoDB" id="206201at2759"/>
<protein>
    <recommendedName>
        <fullName evidence="19">Subtilisin-like protease fibronectin type-III domain-containing protein</fullName>
    </recommendedName>
</protein>
<reference evidence="17 18" key="1">
    <citation type="journal article" date="2014" name="PLoS ONE">
        <title>Global Analysis of Gene Expression Profiles in Physic Nut (Jatropha curcas L.) Seedlings Exposed to Salt Stress.</title>
        <authorList>
            <person name="Zhang L."/>
            <person name="Zhang C."/>
            <person name="Wu P."/>
            <person name="Chen Y."/>
            <person name="Li M."/>
            <person name="Jiang H."/>
            <person name="Wu G."/>
        </authorList>
    </citation>
    <scope>NUCLEOTIDE SEQUENCE [LARGE SCALE GENOMIC DNA]</scope>
    <source>
        <strain evidence="18">cv. GZQX0401</strain>
        <tissue evidence="17">Young leaves</tissue>
    </source>
</reference>
<dbReference type="Pfam" id="PF02225">
    <property type="entry name" value="PA"/>
    <property type="match status" value="1"/>
</dbReference>
<keyword evidence="9 11" id="KW-0720">Serine protease</keyword>
<evidence type="ECO:0000256" key="8">
    <source>
        <dbReference type="ARBA" id="ARBA00022801"/>
    </source>
</evidence>
<feature type="region of interest" description="Disordered" evidence="12">
    <location>
        <begin position="165"/>
        <end position="186"/>
    </location>
</feature>
<keyword evidence="8 11" id="KW-0378">Hydrolase</keyword>
<feature type="active site" description="Charge relay system" evidence="10 11">
    <location>
        <position position="108"/>
    </location>
</feature>
<evidence type="ECO:0000256" key="9">
    <source>
        <dbReference type="ARBA" id="ARBA00022825"/>
    </source>
</evidence>
<dbReference type="Gene3D" id="2.60.40.2310">
    <property type="match status" value="2"/>
</dbReference>
<dbReference type="InterPro" id="IPR036852">
    <property type="entry name" value="Peptidase_S8/S53_dom_sf"/>
</dbReference>
<dbReference type="InterPro" id="IPR045051">
    <property type="entry name" value="SBT"/>
</dbReference>
<feature type="domain" description="PA" evidence="14">
    <location>
        <begin position="349"/>
        <end position="421"/>
    </location>
</feature>
<organism evidence="17 18">
    <name type="scientific">Jatropha curcas</name>
    <name type="common">Barbados nut</name>
    <dbReference type="NCBI Taxonomy" id="180498"/>
    <lineage>
        <taxon>Eukaryota</taxon>
        <taxon>Viridiplantae</taxon>
        <taxon>Streptophyta</taxon>
        <taxon>Embryophyta</taxon>
        <taxon>Tracheophyta</taxon>
        <taxon>Spermatophyta</taxon>
        <taxon>Magnoliopsida</taxon>
        <taxon>eudicotyledons</taxon>
        <taxon>Gunneridae</taxon>
        <taxon>Pentapetalae</taxon>
        <taxon>rosids</taxon>
        <taxon>fabids</taxon>
        <taxon>Malpighiales</taxon>
        <taxon>Euphorbiaceae</taxon>
        <taxon>Crotonoideae</taxon>
        <taxon>Jatropheae</taxon>
        <taxon>Jatropha</taxon>
    </lineage>
</organism>
<dbReference type="Pfam" id="PF05922">
    <property type="entry name" value="Inhibitor_I9"/>
    <property type="match status" value="1"/>
</dbReference>
<keyword evidence="4" id="KW-0052">Apoplast</keyword>
<dbReference type="Gene3D" id="3.30.70.80">
    <property type="entry name" value="Peptidase S8 propeptide/proteinase inhibitor I9"/>
    <property type="match status" value="1"/>
</dbReference>
<dbReference type="InterPro" id="IPR015500">
    <property type="entry name" value="Peptidase_S8_subtilisin-rel"/>
</dbReference>
<dbReference type="GO" id="GO:0006508">
    <property type="term" value="P:proteolysis"/>
    <property type="evidence" value="ECO:0007669"/>
    <property type="project" value="UniProtKB-KW"/>
</dbReference>
<evidence type="ECO:0008006" key="19">
    <source>
        <dbReference type="Google" id="ProtNLM"/>
    </source>
</evidence>
<dbReference type="GO" id="GO:0009609">
    <property type="term" value="P:response to symbiotic bacterium"/>
    <property type="evidence" value="ECO:0007669"/>
    <property type="project" value="UniProtKB-ARBA"/>
</dbReference>
<evidence type="ECO:0000259" key="14">
    <source>
        <dbReference type="Pfam" id="PF02225"/>
    </source>
</evidence>
<dbReference type="PROSITE" id="PS00138">
    <property type="entry name" value="SUBTILASE_SER"/>
    <property type="match status" value="1"/>
</dbReference>
<dbReference type="CDD" id="cd02120">
    <property type="entry name" value="PA_subtilisin_like"/>
    <property type="match status" value="2"/>
</dbReference>
<evidence type="ECO:0000313" key="17">
    <source>
        <dbReference type="EMBL" id="KDP32432.1"/>
    </source>
</evidence>
<dbReference type="Gene3D" id="3.50.30.30">
    <property type="match status" value="1"/>
</dbReference>
<dbReference type="SUPFAM" id="SSF54897">
    <property type="entry name" value="Protease propeptides/inhibitors"/>
    <property type="match status" value="1"/>
</dbReference>
<dbReference type="SUPFAM" id="SSF52743">
    <property type="entry name" value="Subtilisin-like"/>
    <property type="match status" value="2"/>
</dbReference>
<feature type="active site" description="Charge relay system" evidence="10 11">
    <location>
        <position position="508"/>
    </location>
</feature>
<proteinExistence type="inferred from homology"/>
<gene>
    <name evidence="17" type="ORF">JCGZ_13357</name>
</gene>
<dbReference type="EMBL" id="KK914582">
    <property type="protein sequence ID" value="KDP32432.1"/>
    <property type="molecule type" value="Genomic_DNA"/>
</dbReference>
<dbReference type="AlphaFoldDB" id="A0A067K8J5"/>
<feature type="compositionally biased region" description="Basic and acidic residues" evidence="12">
    <location>
        <begin position="165"/>
        <end position="177"/>
    </location>
</feature>
<evidence type="ECO:0000256" key="7">
    <source>
        <dbReference type="ARBA" id="ARBA00022729"/>
    </source>
</evidence>
<comment type="similarity">
    <text evidence="3 11">Belongs to the peptidase S8 family.</text>
</comment>
<dbReference type="GO" id="GO:0048046">
    <property type="term" value="C:apoplast"/>
    <property type="evidence" value="ECO:0007669"/>
    <property type="project" value="UniProtKB-SubCell"/>
</dbReference>
<evidence type="ECO:0000256" key="5">
    <source>
        <dbReference type="ARBA" id="ARBA00022525"/>
    </source>
</evidence>
<evidence type="ECO:0000256" key="6">
    <source>
        <dbReference type="ARBA" id="ARBA00022670"/>
    </source>
</evidence>
<feature type="domain" description="Inhibitor I9" evidence="15">
    <location>
        <begin position="2"/>
        <end position="68"/>
    </location>
</feature>
<dbReference type="FunFam" id="2.60.40.2310:FF:000001">
    <property type="entry name" value="Subtilisin-like protease SBT1.5"/>
    <property type="match status" value="1"/>
</dbReference>
<dbReference type="InterPro" id="IPR041469">
    <property type="entry name" value="Subtilisin-like_FN3"/>
</dbReference>
<dbReference type="Pfam" id="PF00082">
    <property type="entry name" value="Peptidase_S8"/>
    <property type="match status" value="1"/>
</dbReference>